<accession>A0A3S1CTY3</accession>
<dbReference type="Proteomes" id="UP000271624">
    <property type="component" value="Unassembled WGS sequence"/>
</dbReference>
<sequence>MVTQLVAPKRFAEIVVTWEALPDDFRLKDDLVDPLLPSALREILEIAGYILPTMLIASNFSLCATLNGQFIAKS</sequence>
<gene>
    <name evidence="1" type="ORF">DSM106972_017210</name>
</gene>
<reference evidence="1" key="1">
    <citation type="submission" date="2018-12" db="EMBL/GenBank/DDBJ databases">
        <authorList>
            <person name="Will S."/>
            <person name="Neumann-Schaal M."/>
            <person name="Henke P."/>
        </authorList>
    </citation>
    <scope>NUCLEOTIDE SEQUENCE</scope>
    <source>
        <strain evidence="1">PCC 7102</strain>
    </source>
</reference>
<dbReference type="RefSeq" id="WP_186538773.1">
    <property type="nucleotide sequence ID" value="NZ_RSCL01000003.1"/>
</dbReference>
<protein>
    <submittedName>
        <fullName evidence="1">Uncharacterized protein</fullName>
    </submittedName>
</protein>
<organism evidence="1 2">
    <name type="scientific">Dulcicalothrix desertica PCC 7102</name>
    <dbReference type="NCBI Taxonomy" id="232991"/>
    <lineage>
        <taxon>Bacteria</taxon>
        <taxon>Bacillati</taxon>
        <taxon>Cyanobacteriota</taxon>
        <taxon>Cyanophyceae</taxon>
        <taxon>Nostocales</taxon>
        <taxon>Calotrichaceae</taxon>
        <taxon>Dulcicalothrix</taxon>
    </lineage>
</organism>
<reference evidence="1" key="2">
    <citation type="journal article" date="2019" name="Genome Biol. Evol.">
        <title>Day and night: Metabolic profiles and evolutionary relationships of six axenic non-marine cyanobacteria.</title>
        <authorList>
            <person name="Will S.E."/>
            <person name="Henke P."/>
            <person name="Boedeker C."/>
            <person name="Huang S."/>
            <person name="Brinkmann H."/>
            <person name="Rohde M."/>
            <person name="Jarek M."/>
            <person name="Friedl T."/>
            <person name="Seufert S."/>
            <person name="Schumacher M."/>
            <person name="Overmann J."/>
            <person name="Neumann-Schaal M."/>
            <person name="Petersen J."/>
        </authorList>
    </citation>
    <scope>NUCLEOTIDE SEQUENCE [LARGE SCALE GENOMIC DNA]</scope>
    <source>
        <strain evidence="1">PCC 7102</strain>
    </source>
</reference>
<proteinExistence type="predicted"/>
<evidence type="ECO:0000313" key="2">
    <source>
        <dbReference type="Proteomes" id="UP000271624"/>
    </source>
</evidence>
<keyword evidence="2" id="KW-1185">Reference proteome</keyword>
<dbReference type="AlphaFoldDB" id="A0A3S1CTY3"/>
<dbReference type="EMBL" id="RSCL01000003">
    <property type="protein sequence ID" value="RUT08553.1"/>
    <property type="molecule type" value="Genomic_DNA"/>
</dbReference>
<comment type="caution">
    <text evidence="1">The sequence shown here is derived from an EMBL/GenBank/DDBJ whole genome shotgun (WGS) entry which is preliminary data.</text>
</comment>
<name>A0A3S1CTY3_9CYAN</name>
<evidence type="ECO:0000313" key="1">
    <source>
        <dbReference type="EMBL" id="RUT08553.1"/>
    </source>
</evidence>